<dbReference type="OrthoDB" id="3848913at2"/>
<gene>
    <name evidence="1" type="ORF">FKR81_22205</name>
</gene>
<evidence type="ECO:0000313" key="2">
    <source>
        <dbReference type="Proteomes" id="UP000316639"/>
    </source>
</evidence>
<reference evidence="1 2" key="1">
    <citation type="submission" date="2019-07" db="EMBL/GenBank/DDBJ databases">
        <title>Lentzea xizangensis sp. nov., isolated from Qinghai-Tibetan Plateau Soils.</title>
        <authorList>
            <person name="Huang J."/>
        </authorList>
    </citation>
    <scope>NUCLEOTIDE SEQUENCE [LARGE SCALE GENOMIC DNA]</scope>
    <source>
        <strain evidence="1 2">FXJ1.1311</strain>
    </source>
</reference>
<dbReference type="AlphaFoldDB" id="A0A563EQL0"/>
<organism evidence="1 2">
    <name type="scientific">Lentzea tibetensis</name>
    <dbReference type="NCBI Taxonomy" id="2591470"/>
    <lineage>
        <taxon>Bacteria</taxon>
        <taxon>Bacillati</taxon>
        <taxon>Actinomycetota</taxon>
        <taxon>Actinomycetes</taxon>
        <taxon>Pseudonocardiales</taxon>
        <taxon>Pseudonocardiaceae</taxon>
        <taxon>Lentzea</taxon>
    </lineage>
</organism>
<sequence>MTQHVEGHGNTVAGRDAFTLYGDQLAKQVLIRDEITTAQVRAVRERFAPPVGFQAALDTLRRESVVMLECSGDGLRTAGICLLRELDLGRERPIEHIPVDEDTELGLRRVEPEALVLVDFRAAERLGHVERRFEGFRAAVTGEGGRIVLLLSGNESSDFRHEYWHLVKRLDAPIVHDVLEAHLRGEMQEHLPEILCRWVETAPDARPADAVRFAQLLRDFRAQSPELPLSTWLAEAMSVFEHYVEDLAERFDKAPPRRRGLTLAIALLNGARNEVVHDAERSLLKVVDYAPESLNPLAGEGFSGRVVELKSATLSGGRVSFTKRDYDTSVLHHVWQGFFELRDPLEKWITAIPGTVQLDASEQGKLAGRVLALCAENGNAALLLNAVAKWVHHDESLAVALLSGAAADDRIAVQVRRKLYSWAKDPQLSPLLGRAVITVCAGDFGRAYPEMALTRLGHVASHGNPDVVARAVDAMLGLATGRPAVLNRVVTWLRDGTREQWLMAAGLLQRLTERGGPELTGELLGNAWYELLNGRDRVEVDRVVRERLTLALVNGAGLDSLVRAARGDRALLDLIDMASFRWLREDPDERGSVHERLLALIDQQHPAGVA</sequence>
<dbReference type="EMBL" id="VOBR01000014">
    <property type="protein sequence ID" value="TWP49951.1"/>
    <property type="molecule type" value="Genomic_DNA"/>
</dbReference>
<name>A0A563EQL0_9PSEU</name>
<dbReference type="Proteomes" id="UP000316639">
    <property type="component" value="Unassembled WGS sequence"/>
</dbReference>
<dbReference type="RefSeq" id="WP_146354051.1">
    <property type="nucleotide sequence ID" value="NZ_VOBR01000014.1"/>
</dbReference>
<comment type="caution">
    <text evidence="1">The sequence shown here is derived from an EMBL/GenBank/DDBJ whole genome shotgun (WGS) entry which is preliminary data.</text>
</comment>
<keyword evidence="2" id="KW-1185">Reference proteome</keyword>
<protein>
    <submittedName>
        <fullName evidence="1">Uncharacterized protein</fullName>
    </submittedName>
</protein>
<evidence type="ECO:0000313" key="1">
    <source>
        <dbReference type="EMBL" id="TWP49951.1"/>
    </source>
</evidence>
<accession>A0A563EQL0</accession>
<proteinExistence type="predicted"/>